<dbReference type="InterPro" id="IPR036856">
    <property type="entry name" value="Ald_Oxase/Xan_DH_a/b_sf"/>
</dbReference>
<dbReference type="Pfam" id="PF02738">
    <property type="entry name" value="MoCoBD_1"/>
    <property type="match status" value="1"/>
</dbReference>
<evidence type="ECO:0000313" key="4">
    <source>
        <dbReference type="Proteomes" id="UP000425960"/>
    </source>
</evidence>
<dbReference type="Gene3D" id="3.10.20.30">
    <property type="match status" value="1"/>
</dbReference>
<gene>
    <name evidence="3" type="ORF">DSCO28_22590</name>
</gene>
<dbReference type="SUPFAM" id="SSF54665">
    <property type="entry name" value="CO dehydrogenase molybdoprotein N-domain-like"/>
    <property type="match status" value="1"/>
</dbReference>
<dbReference type="SUPFAM" id="SSF47741">
    <property type="entry name" value="CO dehydrogenase ISP C-domain like"/>
    <property type="match status" value="1"/>
</dbReference>
<dbReference type="GO" id="GO:0051536">
    <property type="term" value="F:iron-sulfur cluster binding"/>
    <property type="evidence" value="ECO:0007669"/>
    <property type="project" value="InterPro"/>
</dbReference>
<dbReference type="InterPro" id="IPR012675">
    <property type="entry name" value="Beta-grasp_dom_sf"/>
</dbReference>
<dbReference type="PANTHER" id="PTHR11908">
    <property type="entry name" value="XANTHINE DEHYDROGENASE"/>
    <property type="match status" value="1"/>
</dbReference>
<dbReference type="InterPro" id="IPR000674">
    <property type="entry name" value="Ald_Oxase/Xan_DH_a/b"/>
</dbReference>
<dbReference type="Pfam" id="PF01315">
    <property type="entry name" value="Ald_Xan_dh_C"/>
    <property type="match status" value="1"/>
</dbReference>
<dbReference type="PROSITE" id="PS51085">
    <property type="entry name" value="2FE2S_FER_2"/>
    <property type="match status" value="1"/>
</dbReference>
<dbReference type="InterPro" id="IPR036884">
    <property type="entry name" value="2Fe-2S-bd_dom_sf"/>
</dbReference>
<dbReference type="GO" id="GO:0016491">
    <property type="term" value="F:oxidoreductase activity"/>
    <property type="evidence" value="ECO:0007669"/>
    <property type="project" value="InterPro"/>
</dbReference>
<dbReference type="Pfam" id="PF20256">
    <property type="entry name" value="MoCoBD_2"/>
    <property type="match status" value="1"/>
</dbReference>
<dbReference type="SUPFAM" id="SSF54292">
    <property type="entry name" value="2Fe-2S ferredoxin-like"/>
    <property type="match status" value="1"/>
</dbReference>
<dbReference type="InterPro" id="IPR002888">
    <property type="entry name" value="2Fe-2S-bd"/>
</dbReference>
<dbReference type="Proteomes" id="UP000425960">
    <property type="component" value="Chromosome"/>
</dbReference>
<evidence type="ECO:0000259" key="2">
    <source>
        <dbReference type="PROSITE" id="PS51085"/>
    </source>
</evidence>
<dbReference type="InterPro" id="IPR037165">
    <property type="entry name" value="AldOxase/xan_DH_Mopterin-bd_sf"/>
</dbReference>
<dbReference type="Gene3D" id="1.10.150.120">
    <property type="entry name" value="[2Fe-2S]-binding domain"/>
    <property type="match status" value="1"/>
</dbReference>
<name>A0A5K7ZRI0_9BACT</name>
<evidence type="ECO:0000313" key="3">
    <source>
        <dbReference type="EMBL" id="BBO81693.1"/>
    </source>
</evidence>
<dbReference type="EMBL" id="AP021876">
    <property type="protein sequence ID" value="BBO81693.1"/>
    <property type="molecule type" value="Genomic_DNA"/>
</dbReference>
<dbReference type="AlphaFoldDB" id="A0A5K7ZRI0"/>
<dbReference type="InterPro" id="IPR046867">
    <property type="entry name" value="AldOxase/xan_DH_MoCoBD2"/>
</dbReference>
<organism evidence="3 4">
    <name type="scientific">Desulfosarcina ovata subsp. sediminis</name>
    <dbReference type="NCBI Taxonomy" id="885957"/>
    <lineage>
        <taxon>Bacteria</taxon>
        <taxon>Pseudomonadati</taxon>
        <taxon>Thermodesulfobacteriota</taxon>
        <taxon>Desulfobacteria</taxon>
        <taxon>Desulfobacterales</taxon>
        <taxon>Desulfosarcinaceae</taxon>
        <taxon>Desulfosarcina</taxon>
    </lineage>
</organism>
<dbReference type="RefSeq" id="WP_155322323.1">
    <property type="nucleotide sequence ID" value="NZ_AP021876.1"/>
</dbReference>
<dbReference type="Pfam" id="PF01799">
    <property type="entry name" value="Fer2_2"/>
    <property type="match status" value="1"/>
</dbReference>
<dbReference type="KEGG" id="dov:DSCO28_22590"/>
<feature type="domain" description="2Fe-2S ferredoxin-type" evidence="2">
    <location>
        <begin position="4"/>
        <end position="81"/>
    </location>
</feature>
<reference evidence="3 4" key="1">
    <citation type="submission" date="2019-11" db="EMBL/GenBank/DDBJ databases">
        <title>Comparative genomics of hydrocarbon-degrading Desulfosarcina strains.</title>
        <authorList>
            <person name="Watanabe M."/>
            <person name="Kojima H."/>
            <person name="Fukui M."/>
        </authorList>
    </citation>
    <scope>NUCLEOTIDE SEQUENCE [LARGE SCALE GENOMIC DNA]</scope>
    <source>
        <strain evidence="3 4">28bB2T</strain>
    </source>
</reference>
<dbReference type="PANTHER" id="PTHR11908:SF157">
    <property type="entry name" value="XANTHINE DEHYDROGENASE SUBUNIT D-RELATED"/>
    <property type="match status" value="1"/>
</dbReference>
<evidence type="ECO:0000256" key="1">
    <source>
        <dbReference type="ARBA" id="ARBA00006849"/>
    </source>
</evidence>
<dbReference type="GO" id="GO:0005506">
    <property type="term" value="F:iron ion binding"/>
    <property type="evidence" value="ECO:0007669"/>
    <property type="project" value="InterPro"/>
</dbReference>
<dbReference type="InterPro" id="IPR001041">
    <property type="entry name" value="2Fe-2S_ferredoxin-type"/>
</dbReference>
<dbReference type="SUPFAM" id="SSF56003">
    <property type="entry name" value="Molybdenum cofactor-binding domain"/>
    <property type="match status" value="1"/>
</dbReference>
<dbReference type="Pfam" id="PF00111">
    <property type="entry name" value="Fer2"/>
    <property type="match status" value="1"/>
</dbReference>
<accession>A0A5K7ZRI0</accession>
<dbReference type="Gene3D" id="3.30.365.10">
    <property type="entry name" value="Aldehyde oxidase/xanthine dehydrogenase, molybdopterin binding domain"/>
    <property type="match status" value="4"/>
</dbReference>
<protein>
    <submittedName>
        <fullName evidence="3">Aldehyde oxidoreductase</fullName>
    </submittedName>
</protein>
<dbReference type="InterPro" id="IPR016208">
    <property type="entry name" value="Ald_Oxase/xanthine_DH-like"/>
</dbReference>
<dbReference type="SMART" id="SM01008">
    <property type="entry name" value="Ald_Xan_dh_C"/>
    <property type="match status" value="1"/>
</dbReference>
<dbReference type="Gene3D" id="3.90.1170.50">
    <property type="entry name" value="Aldehyde oxidase/xanthine dehydrogenase, a/b hammerhead"/>
    <property type="match status" value="1"/>
</dbReference>
<sequence>MQKKNVRIRINGQWREWIIDPKTALLDLLRNDLRLTGAKQSCDRKGQCGACTVIVNKKAVPSCLTRVGDVDGADVITVEGLGTPDNPHLIQEAFVLAGAIQCGFCTPGMIMSTKALLDANNDPDDAAIMKALRRNLCRCTGYTKIIEAVRLAGHFLRGETTPDEIRPLPTDKAMGTSHPRPSALDKACGTAYFSADYPVQDALELAVWRSQVPHARIVSIDTSAALDMPGVAGVMTAGDIKGTNRLKILVADRPVLCKDTVRYIGDPVLAVAADTREHAEAALAAVTVDLEPLPVLDSPATAMAEGAVQLHPDMPNLCWQQPQIKGNAEDALETSAAVIEARFKTQINHQAPLEPEVTVAYWEADEDAEEPDKLVIIGRSINIHLHLGMLQDALGYENMKYIEAYAGGQFGIKIDVISEGIAGAAAIHFKQAIRYVPSIAESMQMASKRHPFEMDVKLGADQDGMLTGYCNDFVMDNGAYYSIGHVVCNRSLLMLSGSYNIPHVHAHAKVVYTNNPWGSAARGAGPPQVTFALECAMQMLADKLGMDPFEFRLKNSLQPGQSKSTGRVVDLWPFPEVMEAVRPAYEKAIKAAEPYKAGKVRRGVGMATAAFGIGGPGDVSVASVELGDDGIIHIYAAAADPGEGNDSMLSQLTAGYMNVPLDKICLHTRDTDDTAASGPAAGSRITYMIGGALMDALTQLKAAMEEFGATNGLELEAAGEPRRFLGQKKNADAGPLDEKTGQGPSFESQVHCVQIAEVEVDMETGKTRVLKMTTSVDAGKVINPQNLTGQLEGGMDMGVGYALREEYIAGKTKDWVNFKFPTIKEYFEKEIMVLETPRPKGPLGATGIGEMCMLPTAPAVINAIKDATGVWVTHLPATPDKVKAALAARNG</sequence>
<dbReference type="InterPro" id="IPR036010">
    <property type="entry name" value="2Fe-2S_ferredoxin-like_sf"/>
</dbReference>
<proteinExistence type="inferred from homology"/>
<comment type="similarity">
    <text evidence="1">Belongs to the xanthine dehydrogenase family.</text>
</comment>
<dbReference type="InterPro" id="IPR008274">
    <property type="entry name" value="AldOxase/xan_DH_MoCoBD1"/>
</dbReference>